<feature type="transmembrane region" description="Helical" evidence="8">
    <location>
        <begin position="72"/>
        <end position="91"/>
    </location>
</feature>
<comment type="subcellular location">
    <subcellularLocation>
        <location evidence="1 8">Cell membrane</location>
        <topology evidence="1 8">Multi-pass membrane protein</topology>
    </subcellularLocation>
</comment>
<keyword evidence="11" id="KW-1185">Reference proteome</keyword>
<keyword evidence="7 8" id="KW-0472">Membrane</keyword>
<keyword evidence="3 8" id="KW-0813">Transport</keyword>
<dbReference type="InterPro" id="IPR035906">
    <property type="entry name" value="MetI-like_sf"/>
</dbReference>
<dbReference type="SUPFAM" id="SSF161098">
    <property type="entry name" value="MetI-like"/>
    <property type="match status" value="1"/>
</dbReference>
<protein>
    <submittedName>
        <fullName evidence="10">Spermidine/putrescine transport system permease protein</fullName>
    </submittedName>
</protein>
<dbReference type="Pfam" id="PF00528">
    <property type="entry name" value="BPD_transp_1"/>
    <property type="match status" value="1"/>
</dbReference>
<dbReference type="GO" id="GO:0055085">
    <property type="term" value="P:transmembrane transport"/>
    <property type="evidence" value="ECO:0007669"/>
    <property type="project" value="InterPro"/>
</dbReference>
<feature type="transmembrane region" description="Helical" evidence="8">
    <location>
        <begin position="176"/>
        <end position="200"/>
    </location>
</feature>
<feature type="transmembrane region" description="Helical" evidence="8">
    <location>
        <begin position="236"/>
        <end position="257"/>
    </location>
</feature>
<evidence type="ECO:0000256" key="1">
    <source>
        <dbReference type="ARBA" id="ARBA00004651"/>
    </source>
</evidence>
<evidence type="ECO:0000313" key="10">
    <source>
        <dbReference type="EMBL" id="SMF13748.1"/>
    </source>
</evidence>
<evidence type="ECO:0000256" key="6">
    <source>
        <dbReference type="ARBA" id="ARBA00022989"/>
    </source>
</evidence>
<evidence type="ECO:0000256" key="3">
    <source>
        <dbReference type="ARBA" id="ARBA00022448"/>
    </source>
</evidence>
<feature type="transmembrane region" description="Helical" evidence="8">
    <location>
        <begin position="16"/>
        <end position="43"/>
    </location>
</feature>
<dbReference type="AlphaFoldDB" id="A0A1Y6BK57"/>
<dbReference type="PANTHER" id="PTHR43848">
    <property type="entry name" value="PUTRESCINE TRANSPORT SYSTEM PERMEASE PROTEIN POTI"/>
    <property type="match status" value="1"/>
</dbReference>
<feature type="transmembrane region" description="Helical" evidence="8">
    <location>
        <begin position="103"/>
        <end position="125"/>
    </location>
</feature>
<dbReference type="EMBL" id="FWZX01000005">
    <property type="protein sequence ID" value="SMF13748.1"/>
    <property type="molecule type" value="Genomic_DNA"/>
</dbReference>
<comment type="similarity">
    <text evidence="2">Belongs to the binding-protein-dependent transport system permease family. CysTW subfamily.</text>
</comment>
<evidence type="ECO:0000259" key="9">
    <source>
        <dbReference type="PROSITE" id="PS50928"/>
    </source>
</evidence>
<sequence>MSTIARQGRGFRAGYAFLYLAFLYIPVLFLPLFSFNSGIYVAFPIQGWTLKWYGTLLVNDRLHEALGNSLEVAVAAALISTTLAIFAAKAFTRYRYRGQRLSLGVVMLPMVMPDIIVGVSLLILLNQVGIGLGLHSVIIGHTMICLPFAVAVLMSRMEGFDRNLEEASLDLGEGPVATFFRVTLPLILPGVVASLLLTFTISFDEFIIAFFLSATDTTLPVFIWSQLRFPQRLPTVLALGACILVFSACLVVFSEWFRRRGQVSAGPGVWS</sequence>
<evidence type="ECO:0000256" key="8">
    <source>
        <dbReference type="RuleBase" id="RU363032"/>
    </source>
</evidence>
<organism evidence="10 11">
    <name type="scientific">Tistlia consotensis USBA 355</name>
    <dbReference type="NCBI Taxonomy" id="560819"/>
    <lineage>
        <taxon>Bacteria</taxon>
        <taxon>Pseudomonadati</taxon>
        <taxon>Pseudomonadota</taxon>
        <taxon>Alphaproteobacteria</taxon>
        <taxon>Rhodospirillales</taxon>
        <taxon>Rhodovibrionaceae</taxon>
        <taxon>Tistlia</taxon>
    </lineage>
</organism>
<dbReference type="InterPro" id="IPR000515">
    <property type="entry name" value="MetI-like"/>
</dbReference>
<dbReference type="RefSeq" id="WP_085122207.1">
    <property type="nucleotide sequence ID" value="NZ_FWZX01000005.1"/>
</dbReference>
<feature type="transmembrane region" description="Helical" evidence="8">
    <location>
        <begin position="206"/>
        <end position="224"/>
    </location>
</feature>
<evidence type="ECO:0000256" key="7">
    <source>
        <dbReference type="ARBA" id="ARBA00023136"/>
    </source>
</evidence>
<dbReference type="Proteomes" id="UP000192917">
    <property type="component" value="Unassembled WGS sequence"/>
</dbReference>
<proteinExistence type="inferred from homology"/>
<name>A0A1Y6BK57_9PROT</name>
<dbReference type="CDD" id="cd06261">
    <property type="entry name" value="TM_PBP2"/>
    <property type="match status" value="1"/>
</dbReference>
<keyword evidence="4" id="KW-1003">Cell membrane</keyword>
<evidence type="ECO:0000256" key="2">
    <source>
        <dbReference type="ARBA" id="ARBA00007069"/>
    </source>
</evidence>
<evidence type="ECO:0000256" key="4">
    <source>
        <dbReference type="ARBA" id="ARBA00022475"/>
    </source>
</evidence>
<dbReference type="Gene3D" id="1.10.3720.10">
    <property type="entry name" value="MetI-like"/>
    <property type="match status" value="1"/>
</dbReference>
<dbReference type="GO" id="GO:0005886">
    <property type="term" value="C:plasma membrane"/>
    <property type="evidence" value="ECO:0007669"/>
    <property type="project" value="UniProtKB-SubCell"/>
</dbReference>
<gene>
    <name evidence="10" type="ORF">SAMN05428998_105192</name>
</gene>
<dbReference type="STRING" id="560819.SAMN05428998_105192"/>
<evidence type="ECO:0000256" key="5">
    <source>
        <dbReference type="ARBA" id="ARBA00022692"/>
    </source>
</evidence>
<accession>A0A1Y6BK57</accession>
<dbReference type="InterPro" id="IPR051789">
    <property type="entry name" value="Bact_Polyamine_Transport"/>
</dbReference>
<feature type="transmembrane region" description="Helical" evidence="8">
    <location>
        <begin position="137"/>
        <end position="155"/>
    </location>
</feature>
<keyword evidence="5 8" id="KW-0812">Transmembrane</keyword>
<reference evidence="10 11" key="1">
    <citation type="submission" date="2017-04" db="EMBL/GenBank/DDBJ databases">
        <authorList>
            <person name="Afonso C.L."/>
            <person name="Miller P.J."/>
            <person name="Scott M.A."/>
            <person name="Spackman E."/>
            <person name="Goraichik I."/>
            <person name="Dimitrov K.M."/>
            <person name="Suarez D.L."/>
            <person name="Swayne D.E."/>
        </authorList>
    </citation>
    <scope>NUCLEOTIDE SEQUENCE [LARGE SCALE GENOMIC DNA]</scope>
    <source>
        <strain evidence="10 11">USBA 355</strain>
    </source>
</reference>
<dbReference type="PROSITE" id="PS50928">
    <property type="entry name" value="ABC_TM1"/>
    <property type="match status" value="1"/>
</dbReference>
<dbReference type="PANTHER" id="PTHR43848:SF2">
    <property type="entry name" value="PUTRESCINE TRANSPORT SYSTEM PERMEASE PROTEIN POTI"/>
    <property type="match status" value="1"/>
</dbReference>
<evidence type="ECO:0000313" key="11">
    <source>
        <dbReference type="Proteomes" id="UP000192917"/>
    </source>
</evidence>
<keyword evidence="6 8" id="KW-1133">Transmembrane helix</keyword>
<feature type="domain" description="ABC transmembrane type-1" evidence="9">
    <location>
        <begin position="66"/>
        <end position="254"/>
    </location>
</feature>